<evidence type="ECO:0000313" key="2">
    <source>
        <dbReference type="Proteomes" id="UP000252085"/>
    </source>
</evidence>
<name>A0A367QY91_NOSPU</name>
<dbReference type="Proteomes" id="UP000252085">
    <property type="component" value="Unassembled WGS sequence"/>
</dbReference>
<sequence>MLTVPSPIKKVFAVRLTTLVSIPTLILLLASSAWGQQRILLHNLCKEPSGRVYSTGDLFLKTGRYLCLGERINPQNGSAVKVLCFLNRKILYLKQSTIFNAQICAPPPNEAVQCSVLNIVPCPHDYKGSDEEKNLPIVTSPYGSSIINNRPEISWRSVAGADSYTVVVKGNGVEWEEDVKNTISIPYPKQQKELQYGNTYTITVISNHGDQALNSSPLVVHLLPVDDVQWIKDEVKQVFDLGLPPDEAAFRDLDAIYMSKLLLDESIKTLKARVVAGSQNPTLYRLLGDRYLGALLPEDAKHNYTIAAQLALSSSNTSELEKVQSGLKLVKWLKDR</sequence>
<dbReference type="AlphaFoldDB" id="A0A367QY91"/>
<gene>
    <name evidence="1" type="ORF">A6769_36060</name>
</gene>
<proteinExistence type="predicted"/>
<accession>A0A367QY91</accession>
<protein>
    <submittedName>
        <fullName evidence="1">Uncharacterized protein</fullName>
    </submittedName>
</protein>
<evidence type="ECO:0000313" key="1">
    <source>
        <dbReference type="EMBL" id="RCJ29167.1"/>
    </source>
</evidence>
<reference evidence="1 2" key="1">
    <citation type="submission" date="2016-04" db="EMBL/GenBank/DDBJ databases">
        <authorList>
            <person name="Evans L.H."/>
            <person name="Alamgir A."/>
            <person name="Owens N."/>
            <person name="Weber N.D."/>
            <person name="Virtaneva K."/>
            <person name="Barbian K."/>
            <person name="Babar A."/>
            <person name="Rosenke K."/>
        </authorList>
    </citation>
    <scope>NUCLEOTIDE SEQUENCE [LARGE SCALE GENOMIC DNA]</scope>
    <source>
        <strain evidence="1">NIES-2108</strain>
    </source>
</reference>
<dbReference type="EMBL" id="LXQE01000201">
    <property type="protein sequence ID" value="RCJ29167.1"/>
    <property type="molecule type" value="Genomic_DNA"/>
</dbReference>
<comment type="caution">
    <text evidence="1">The sequence shown here is derived from an EMBL/GenBank/DDBJ whole genome shotgun (WGS) entry which is preliminary data.</text>
</comment>
<organism evidence="1 2">
    <name type="scientific">Nostoc punctiforme NIES-2108</name>
    <dbReference type="NCBI Taxonomy" id="1356359"/>
    <lineage>
        <taxon>Bacteria</taxon>
        <taxon>Bacillati</taxon>
        <taxon>Cyanobacteriota</taxon>
        <taxon>Cyanophyceae</taxon>
        <taxon>Nostocales</taxon>
        <taxon>Nostocaceae</taxon>
        <taxon>Nostoc</taxon>
    </lineage>
</organism>